<keyword evidence="5" id="KW-0430">Lectin</keyword>
<evidence type="ECO:0000256" key="2">
    <source>
        <dbReference type="ARBA" id="ARBA00010270"/>
    </source>
</evidence>
<dbReference type="InterPro" id="IPR012413">
    <property type="entry name" value="BA14K"/>
</dbReference>
<protein>
    <recommendedName>
        <fullName evidence="3">Lectin-like protein BA14k</fullName>
    </recommendedName>
</protein>
<dbReference type="RefSeq" id="WP_101533823.1">
    <property type="nucleotide sequence ID" value="NZ_JBFHIU010000071.1"/>
</dbReference>
<dbReference type="OrthoDB" id="8457110at2"/>
<comment type="similarity">
    <text evidence="2">Belongs to the BA14k family.</text>
</comment>
<comment type="function">
    <text evidence="6">Has immunoglobulin-binding and hemagglutination properties, and can bind to mannose. Essential for virulence. May be involved in LPS biosynthesis or polysaccharide transport.</text>
</comment>
<evidence type="ECO:0000313" key="7">
    <source>
        <dbReference type="EMBL" id="PLW77207.1"/>
    </source>
</evidence>
<dbReference type="EMBL" id="PKUQ01000018">
    <property type="protein sequence ID" value="PLW77207.1"/>
    <property type="molecule type" value="Genomic_DNA"/>
</dbReference>
<organism evidence="7 8">
    <name type="scientific">Cohaesibacter celericrescens</name>
    <dbReference type="NCBI Taxonomy" id="2067669"/>
    <lineage>
        <taxon>Bacteria</taxon>
        <taxon>Pseudomonadati</taxon>
        <taxon>Pseudomonadota</taxon>
        <taxon>Alphaproteobacteria</taxon>
        <taxon>Hyphomicrobiales</taxon>
        <taxon>Cohaesibacteraceae</taxon>
    </lineage>
</organism>
<dbReference type="GO" id="GO:0030246">
    <property type="term" value="F:carbohydrate binding"/>
    <property type="evidence" value="ECO:0007669"/>
    <property type="project" value="UniProtKB-KW"/>
</dbReference>
<accession>A0A2N5XRY1</accession>
<evidence type="ECO:0000256" key="4">
    <source>
        <dbReference type="ARBA" id="ARBA00022475"/>
    </source>
</evidence>
<name>A0A2N5XRY1_9HYPH</name>
<keyword evidence="4" id="KW-1003">Cell membrane</keyword>
<evidence type="ECO:0000313" key="8">
    <source>
        <dbReference type="Proteomes" id="UP000234881"/>
    </source>
</evidence>
<dbReference type="GO" id="GO:0016020">
    <property type="term" value="C:membrane"/>
    <property type="evidence" value="ECO:0007669"/>
    <property type="project" value="UniProtKB-SubCell"/>
</dbReference>
<dbReference type="Pfam" id="PF07886">
    <property type="entry name" value="BA14K"/>
    <property type="match status" value="1"/>
</dbReference>
<evidence type="ECO:0000256" key="3">
    <source>
        <dbReference type="ARBA" id="ARBA00020552"/>
    </source>
</evidence>
<gene>
    <name evidence="7" type="ORF">C0081_10695</name>
</gene>
<comment type="caution">
    <text evidence="7">The sequence shown here is derived from an EMBL/GenBank/DDBJ whole genome shotgun (WGS) entry which is preliminary data.</text>
</comment>
<evidence type="ECO:0000256" key="5">
    <source>
        <dbReference type="ARBA" id="ARBA00022734"/>
    </source>
</evidence>
<evidence type="ECO:0000256" key="1">
    <source>
        <dbReference type="ARBA" id="ARBA00004167"/>
    </source>
</evidence>
<dbReference type="AlphaFoldDB" id="A0A2N5XRY1"/>
<comment type="subcellular location">
    <subcellularLocation>
        <location evidence="1">Membrane</location>
        <topology evidence="1">Single-pass membrane protein</topology>
    </subcellularLocation>
</comment>
<sequence length="106" mass="12364">MKIKHSFFTIALALGLSIGALPLSVPGTSLGISTVSEAQAHRIGRPHRHYRRPAIRHYRRPAPRRYYRPPPRRYCNVRACSAHYRSFRAYDCTFQPYNGPRRVCRR</sequence>
<keyword evidence="4" id="KW-0472">Membrane</keyword>
<proteinExistence type="inferred from homology"/>
<dbReference type="Proteomes" id="UP000234881">
    <property type="component" value="Unassembled WGS sequence"/>
</dbReference>
<keyword evidence="8" id="KW-1185">Reference proteome</keyword>
<evidence type="ECO:0000256" key="6">
    <source>
        <dbReference type="ARBA" id="ARBA00025321"/>
    </source>
</evidence>
<reference evidence="7 8" key="1">
    <citation type="submission" date="2018-01" db="EMBL/GenBank/DDBJ databases">
        <title>The draft genome sequence of Cohaesibacter sp. H1304.</title>
        <authorList>
            <person name="Wang N.-N."/>
            <person name="Du Z.-J."/>
        </authorList>
    </citation>
    <scope>NUCLEOTIDE SEQUENCE [LARGE SCALE GENOMIC DNA]</scope>
    <source>
        <strain evidence="7 8">H1304</strain>
    </source>
</reference>